<evidence type="ECO:0000313" key="4">
    <source>
        <dbReference type="EMBL" id="SIS04814.1"/>
    </source>
</evidence>
<protein>
    <submittedName>
        <fullName evidence="4">Transcriptional regulator, DeoR family</fullName>
    </submittedName>
</protein>
<evidence type="ECO:0000259" key="3">
    <source>
        <dbReference type="PROSITE" id="PS51000"/>
    </source>
</evidence>
<evidence type="ECO:0000313" key="5">
    <source>
        <dbReference type="Proteomes" id="UP000185829"/>
    </source>
</evidence>
<dbReference type="InterPro" id="IPR050313">
    <property type="entry name" value="Carb_Metab_HTH_regulators"/>
</dbReference>
<dbReference type="PANTHER" id="PTHR30363:SF44">
    <property type="entry name" value="AGA OPERON TRANSCRIPTIONAL REPRESSOR-RELATED"/>
    <property type="match status" value="1"/>
</dbReference>
<feature type="domain" description="HTH deoR-type" evidence="3">
    <location>
        <begin position="8"/>
        <end position="63"/>
    </location>
</feature>
<dbReference type="SMART" id="SM01134">
    <property type="entry name" value="DeoRC"/>
    <property type="match status" value="1"/>
</dbReference>
<dbReference type="PROSITE" id="PS51000">
    <property type="entry name" value="HTH_DEOR_2"/>
    <property type="match status" value="1"/>
</dbReference>
<comment type="caution">
    <text evidence="4">The sequence shown here is derived from an EMBL/GenBank/DDBJ whole genome shotgun (WGS) entry which is preliminary data.</text>
</comment>
<organism evidence="4 5">
    <name type="scientific">Peribacillus simplex</name>
    <dbReference type="NCBI Taxonomy" id="1478"/>
    <lineage>
        <taxon>Bacteria</taxon>
        <taxon>Bacillati</taxon>
        <taxon>Bacillota</taxon>
        <taxon>Bacilli</taxon>
        <taxon>Bacillales</taxon>
        <taxon>Bacillaceae</taxon>
        <taxon>Peribacillus</taxon>
    </lineage>
</organism>
<dbReference type="Gene3D" id="1.10.10.10">
    <property type="entry name" value="Winged helix-like DNA-binding domain superfamily/Winged helix DNA-binding domain"/>
    <property type="match status" value="1"/>
</dbReference>
<dbReference type="Proteomes" id="UP000185829">
    <property type="component" value="Unassembled WGS sequence"/>
</dbReference>
<evidence type="ECO:0000256" key="2">
    <source>
        <dbReference type="ARBA" id="ARBA00023163"/>
    </source>
</evidence>
<proteinExistence type="predicted"/>
<dbReference type="EMBL" id="FTMX01000010">
    <property type="protein sequence ID" value="SIS04814.1"/>
    <property type="molecule type" value="Genomic_DNA"/>
</dbReference>
<accession>A0A9X8RE58</accession>
<sequence length="270" mass="30395">MKVLSLAGEERKRKILELLEVSGKVTVKDLSGILKVSTETIRKYLDELHQEEKLKKVYGGAIENSFFNGEPSTDEREIIHSDEKRRIGEIAVNLINDNDVIAIDDGSTPLQLAKNLRKKKNLTIYTTSINSLSVLIDLNHQNIFSGKIIMLGGEINTSHHRVSGPFTLQMLDGLYIDKFFISADGLSIKSGITSYDFSKGMVAKKLIAQSEKSILLIDHSKVGKRTHYKMADLQDISMVISDRQHPSDWETPLRENNVKWLVADTTIDEK</sequence>
<gene>
    <name evidence="4" type="ORF">SAMN05878482_110126</name>
</gene>
<dbReference type="InterPro" id="IPR001034">
    <property type="entry name" value="DeoR_HTH"/>
</dbReference>
<name>A0A9X8RE58_9BACI</name>
<dbReference type="GO" id="GO:0003700">
    <property type="term" value="F:DNA-binding transcription factor activity"/>
    <property type="evidence" value="ECO:0007669"/>
    <property type="project" value="InterPro"/>
</dbReference>
<keyword evidence="1" id="KW-0805">Transcription regulation</keyword>
<keyword evidence="2" id="KW-0804">Transcription</keyword>
<dbReference type="InterPro" id="IPR037171">
    <property type="entry name" value="NagB/RpiA_transferase-like"/>
</dbReference>
<dbReference type="SMART" id="SM00420">
    <property type="entry name" value="HTH_DEOR"/>
    <property type="match status" value="1"/>
</dbReference>
<dbReference type="InterPro" id="IPR014036">
    <property type="entry name" value="DeoR-like_C"/>
</dbReference>
<dbReference type="InterPro" id="IPR036390">
    <property type="entry name" value="WH_DNA-bd_sf"/>
</dbReference>
<dbReference type="SUPFAM" id="SSF100950">
    <property type="entry name" value="NagB/RpiA/CoA transferase-like"/>
    <property type="match status" value="1"/>
</dbReference>
<dbReference type="Pfam" id="PF00455">
    <property type="entry name" value="DeoRC"/>
    <property type="match status" value="1"/>
</dbReference>
<dbReference type="AlphaFoldDB" id="A0A9X8RE58"/>
<dbReference type="Pfam" id="PF08220">
    <property type="entry name" value="HTH_DeoR"/>
    <property type="match status" value="1"/>
</dbReference>
<dbReference type="SUPFAM" id="SSF46785">
    <property type="entry name" value="Winged helix' DNA-binding domain"/>
    <property type="match status" value="1"/>
</dbReference>
<dbReference type="InterPro" id="IPR036388">
    <property type="entry name" value="WH-like_DNA-bd_sf"/>
</dbReference>
<dbReference type="PANTHER" id="PTHR30363">
    <property type="entry name" value="HTH-TYPE TRANSCRIPTIONAL REGULATOR SRLR-RELATED"/>
    <property type="match status" value="1"/>
</dbReference>
<reference evidence="4 5" key="1">
    <citation type="submission" date="2017-01" db="EMBL/GenBank/DDBJ databases">
        <authorList>
            <person name="Varghese N."/>
            <person name="Submissions S."/>
        </authorList>
    </citation>
    <scope>NUCLEOTIDE SEQUENCE [LARGE SCALE GENOMIC DNA]</scope>
    <source>
        <strain evidence="4 5">RUG2-6</strain>
    </source>
</reference>
<evidence type="ECO:0000256" key="1">
    <source>
        <dbReference type="ARBA" id="ARBA00023015"/>
    </source>
</evidence>
<dbReference type="Gene3D" id="3.40.50.1360">
    <property type="match status" value="1"/>
</dbReference>